<dbReference type="WBParaSite" id="L893_g20463.t1">
    <property type="protein sequence ID" value="L893_g20463.t1"/>
    <property type="gene ID" value="L893_g20463"/>
</dbReference>
<reference evidence="3" key="1">
    <citation type="submission" date="2016-11" db="UniProtKB">
        <authorList>
            <consortium name="WormBaseParasite"/>
        </authorList>
    </citation>
    <scope>IDENTIFICATION</scope>
</reference>
<accession>A0A1I7YWP7</accession>
<name>A0A1I7YWP7_9BILA</name>
<feature type="compositionally biased region" description="Basic and acidic residues" evidence="1">
    <location>
        <begin position="97"/>
        <end position="111"/>
    </location>
</feature>
<feature type="region of interest" description="Disordered" evidence="1">
    <location>
        <begin position="95"/>
        <end position="119"/>
    </location>
</feature>
<evidence type="ECO:0000256" key="1">
    <source>
        <dbReference type="SAM" id="MobiDB-lite"/>
    </source>
</evidence>
<evidence type="ECO:0000313" key="3">
    <source>
        <dbReference type="WBParaSite" id="L893_g20463.t1"/>
    </source>
</evidence>
<dbReference type="Proteomes" id="UP000095287">
    <property type="component" value="Unplaced"/>
</dbReference>
<proteinExistence type="predicted"/>
<evidence type="ECO:0000313" key="2">
    <source>
        <dbReference type="Proteomes" id="UP000095287"/>
    </source>
</evidence>
<dbReference type="AlphaFoldDB" id="A0A1I7YWP7"/>
<sequence length="132" mass="15005">MNYAYGMRFVEAKYDRKHCALSHAMLSHRLKSNPDLISAEPFPHMEKTLHFRSSENVSIGNSLVCVPSLAECDLVIDEGGGDHHRSENVRMIVSPSPERHCETARDSDMQARRKPTPSPLYWVHKNCQQTVS</sequence>
<protein>
    <submittedName>
        <fullName evidence="3">Uncharacterized protein</fullName>
    </submittedName>
</protein>
<keyword evidence="2" id="KW-1185">Reference proteome</keyword>
<organism evidence="2 3">
    <name type="scientific">Steinernema glaseri</name>
    <dbReference type="NCBI Taxonomy" id="37863"/>
    <lineage>
        <taxon>Eukaryota</taxon>
        <taxon>Metazoa</taxon>
        <taxon>Ecdysozoa</taxon>
        <taxon>Nematoda</taxon>
        <taxon>Chromadorea</taxon>
        <taxon>Rhabditida</taxon>
        <taxon>Tylenchina</taxon>
        <taxon>Panagrolaimomorpha</taxon>
        <taxon>Strongyloidoidea</taxon>
        <taxon>Steinernematidae</taxon>
        <taxon>Steinernema</taxon>
    </lineage>
</organism>